<name>A0A6M0RCS9_9CYAN</name>
<dbReference type="EMBL" id="QXHD01000001">
    <property type="protein sequence ID" value="NEZ54149.1"/>
    <property type="molecule type" value="Genomic_DNA"/>
</dbReference>
<keyword evidence="1" id="KW-1133">Transmembrane helix</keyword>
<sequence>MCVAKNLKTVCFLLRDEGEARVALRSRNRVITKTAEEVIDQAIRENRFGELLLYGFAVLFVLTGLALMIFAALKGSPLSAGLGVISSALFLPAVRSTRRTRQESVAIRLLQAPLRQADTSKEAAEAIRIVFVETFGVRNNDGN</sequence>
<accession>A0A6M0RCS9</accession>
<keyword evidence="1" id="KW-0472">Membrane</keyword>
<evidence type="ECO:0000313" key="3">
    <source>
        <dbReference type="Proteomes" id="UP000481033"/>
    </source>
</evidence>
<protein>
    <submittedName>
        <fullName evidence="2">Uncharacterized protein</fullName>
    </submittedName>
</protein>
<dbReference type="Proteomes" id="UP000481033">
    <property type="component" value="Unassembled WGS sequence"/>
</dbReference>
<keyword evidence="1" id="KW-0812">Transmembrane</keyword>
<organism evidence="2 3">
    <name type="scientific">Adonisia turfae CCMR0081</name>
    <dbReference type="NCBI Taxonomy" id="2292702"/>
    <lineage>
        <taxon>Bacteria</taxon>
        <taxon>Bacillati</taxon>
        <taxon>Cyanobacteriota</taxon>
        <taxon>Adonisia</taxon>
        <taxon>Adonisia turfae</taxon>
    </lineage>
</organism>
<evidence type="ECO:0000313" key="2">
    <source>
        <dbReference type="EMBL" id="NEZ54149.1"/>
    </source>
</evidence>
<feature type="transmembrane region" description="Helical" evidence="1">
    <location>
        <begin position="78"/>
        <end position="94"/>
    </location>
</feature>
<gene>
    <name evidence="2" type="ORF">DXZ20_00190</name>
</gene>
<feature type="transmembrane region" description="Helical" evidence="1">
    <location>
        <begin position="51"/>
        <end position="72"/>
    </location>
</feature>
<keyword evidence="3" id="KW-1185">Reference proteome</keyword>
<dbReference type="AlphaFoldDB" id="A0A6M0RCS9"/>
<evidence type="ECO:0000256" key="1">
    <source>
        <dbReference type="SAM" id="Phobius"/>
    </source>
</evidence>
<proteinExistence type="predicted"/>
<reference evidence="2 3" key="1">
    <citation type="journal article" date="2020" name="Microb. Ecol.">
        <title>Ecogenomics of the Marine Benthic Filamentous Cyanobacterium Adonisia.</title>
        <authorList>
            <person name="Walter J.M."/>
            <person name="Coutinho F.H."/>
            <person name="Leomil L."/>
            <person name="Hargreaves P.I."/>
            <person name="Campeao M.E."/>
            <person name="Vieira V.V."/>
            <person name="Silva B.S."/>
            <person name="Fistarol G.O."/>
            <person name="Salomon P.S."/>
            <person name="Sawabe T."/>
            <person name="Mino S."/>
            <person name="Hosokawa M."/>
            <person name="Miyashita H."/>
            <person name="Maruyama F."/>
            <person name="van Verk M.C."/>
            <person name="Dutilh B.E."/>
            <person name="Thompson C.C."/>
            <person name="Thompson F.L."/>
        </authorList>
    </citation>
    <scope>NUCLEOTIDE SEQUENCE [LARGE SCALE GENOMIC DNA]</scope>
    <source>
        <strain evidence="2 3">CCMR0081</strain>
    </source>
</reference>
<comment type="caution">
    <text evidence="2">The sequence shown here is derived from an EMBL/GenBank/DDBJ whole genome shotgun (WGS) entry which is preliminary data.</text>
</comment>